<keyword evidence="1" id="KW-1133">Transmembrane helix</keyword>
<name>A0A8S5TD17_9CAUD</name>
<sequence length="58" mass="7122">MNNYACINIVKIYWVKYFVINFCVSRCIFIQKNRIKIQCKVLIFKRLQKLVYNINQQC</sequence>
<dbReference type="EMBL" id="BK032803">
    <property type="protein sequence ID" value="DAF61158.1"/>
    <property type="molecule type" value="Genomic_DNA"/>
</dbReference>
<keyword evidence="1" id="KW-0812">Transmembrane</keyword>
<evidence type="ECO:0000256" key="1">
    <source>
        <dbReference type="SAM" id="Phobius"/>
    </source>
</evidence>
<organism evidence="2">
    <name type="scientific">Myoviridae sp. ctK5o5</name>
    <dbReference type="NCBI Taxonomy" id="2827674"/>
    <lineage>
        <taxon>Viruses</taxon>
        <taxon>Duplodnaviria</taxon>
        <taxon>Heunggongvirae</taxon>
        <taxon>Uroviricota</taxon>
        <taxon>Caudoviricetes</taxon>
    </lineage>
</organism>
<evidence type="ECO:0000313" key="2">
    <source>
        <dbReference type="EMBL" id="DAF61158.1"/>
    </source>
</evidence>
<accession>A0A8S5TD17</accession>
<evidence type="ECO:0008006" key="3">
    <source>
        <dbReference type="Google" id="ProtNLM"/>
    </source>
</evidence>
<protein>
    <recommendedName>
        <fullName evidence="3">Transmembrane protein</fullName>
    </recommendedName>
</protein>
<reference evidence="2" key="1">
    <citation type="journal article" date="2021" name="Proc. Natl. Acad. Sci. U.S.A.">
        <title>A Catalog of Tens of Thousands of Viruses from Human Metagenomes Reveals Hidden Associations with Chronic Diseases.</title>
        <authorList>
            <person name="Tisza M.J."/>
            <person name="Buck C.B."/>
        </authorList>
    </citation>
    <scope>NUCLEOTIDE SEQUENCE</scope>
    <source>
        <strain evidence="2">CtK5o5</strain>
    </source>
</reference>
<feature type="transmembrane region" description="Helical" evidence="1">
    <location>
        <begin position="12"/>
        <end position="30"/>
    </location>
</feature>
<keyword evidence="1" id="KW-0472">Membrane</keyword>
<proteinExistence type="predicted"/>